<protein>
    <submittedName>
        <fullName evidence="2">PROTEIN FAR1-RELATED SEQUENCE 11-RELATED</fullName>
    </submittedName>
</protein>
<sequence length="531" mass="60745">MAERLGCHGPTQEGAAPLPPVWQVKIVQGAHNHPPALDPQRFPQHRKLDQVQEELIYLMHAQGAKAVQITKKLHEGDTLKRKFHNYDIQNARHRVKRKLEGQGPLQAPMHHLLCWLEGENAQGLEYTINREESGHLSALWLSSVSSSELLRRYPSVLYMDCTYKTNVCRMPLFHIVGVTCIQQTFTARYCFLTGEQESDYEWALRRLRTCLNDHSPVTIITDSYNALLLSWLDNQHVIEFVKGALSDKESFVQVYIQRIMTFGTSGTSCVEGAHAVLKRLWLDQHKAGLAYCVKQMKDAFNDQMRKIDQAKHNERERIPAECMEGTAFAAVRGKISRIALIKTFQRWEEAYKKRPAARETCNCGYCCSWGMPCARRCRWIQDIGQDFQMTDFHTQWWFEDGPVVYGPLQPALLEPIVRPKFTSRRQAKSGRELSRWEQEVFVTARQAIGLPVDDTDAPTGSSPALLEPIVRPKFTSRRQAKSNRELSRWEQEVFVTARQAIGLPVDDADAPTGSSYGSRSRIKSTFCFAHQ</sequence>
<evidence type="ECO:0000313" key="2">
    <source>
        <dbReference type="EMBL" id="CEH18417.1"/>
    </source>
</evidence>
<organism evidence="2 3">
    <name type="scientific">Ceraceosorus bombacis</name>
    <dbReference type="NCBI Taxonomy" id="401625"/>
    <lineage>
        <taxon>Eukaryota</taxon>
        <taxon>Fungi</taxon>
        <taxon>Dikarya</taxon>
        <taxon>Basidiomycota</taxon>
        <taxon>Ustilaginomycotina</taxon>
        <taxon>Exobasidiomycetes</taxon>
        <taxon>Ceraceosorales</taxon>
        <taxon>Ceraceosoraceae</taxon>
        <taxon>Ceraceosorus</taxon>
    </lineage>
</organism>
<evidence type="ECO:0000313" key="3">
    <source>
        <dbReference type="Proteomes" id="UP000054845"/>
    </source>
</evidence>
<evidence type="ECO:0000259" key="1">
    <source>
        <dbReference type="Pfam" id="PF10551"/>
    </source>
</evidence>
<dbReference type="PANTHER" id="PTHR47718">
    <property type="entry name" value="OS01G0519700 PROTEIN"/>
    <property type="match status" value="1"/>
</dbReference>
<proteinExistence type="predicted"/>
<reference evidence="2 3" key="1">
    <citation type="submission" date="2014-09" db="EMBL/GenBank/DDBJ databases">
        <authorList>
            <person name="Magalhaes I.L.F."/>
            <person name="Oliveira U."/>
            <person name="Santos F.R."/>
            <person name="Vidigal T.H.D.A."/>
            <person name="Brescovit A.D."/>
            <person name="Santos A.J."/>
        </authorList>
    </citation>
    <scope>NUCLEOTIDE SEQUENCE [LARGE SCALE GENOMIC DNA]</scope>
</reference>
<dbReference type="STRING" id="401625.A0A0P1BQN3"/>
<keyword evidence="3" id="KW-1185">Reference proteome</keyword>
<dbReference type="InterPro" id="IPR018289">
    <property type="entry name" value="MULE_transposase_dom"/>
</dbReference>
<feature type="domain" description="MULE transposase" evidence="1">
    <location>
        <begin position="156"/>
        <end position="227"/>
    </location>
</feature>
<dbReference type="Pfam" id="PF10551">
    <property type="entry name" value="MULE"/>
    <property type="match status" value="1"/>
</dbReference>
<accession>A0A0P1BQN3</accession>
<dbReference type="EMBL" id="CCYA01000270">
    <property type="protein sequence ID" value="CEH18417.1"/>
    <property type="molecule type" value="Genomic_DNA"/>
</dbReference>
<name>A0A0P1BQN3_9BASI</name>
<dbReference type="OrthoDB" id="3356549at2759"/>
<dbReference type="PANTHER" id="PTHR47718:SF3">
    <property type="entry name" value="PROTEIN FAR1-RELATED SEQUENCE 5-LIKE"/>
    <property type="match status" value="1"/>
</dbReference>
<dbReference type="Proteomes" id="UP000054845">
    <property type="component" value="Unassembled WGS sequence"/>
</dbReference>
<dbReference type="AlphaFoldDB" id="A0A0P1BQN3"/>